<accession>A0A7C5Z3M8</accession>
<evidence type="ECO:0000259" key="5">
    <source>
        <dbReference type="Pfam" id="PF13361"/>
    </source>
</evidence>
<evidence type="ECO:0000256" key="1">
    <source>
        <dbReference type="ARBA" id="ARBA00022741"/>
    </source>
</evidence>
<keyword evidence="1" id="KW-0547">Nucleotide-binding</keyword>
<evidence type="ECO:0000256" key="4">
    <source>
        <dbReference type="ARBA" id="ARBA00022840"/>
    </source>
</evidence>
<keyword evidence="3 6" id="KW-0347">Helicase</keyword>
<proteinExistence type="predicted"/>
<protein>
    <submittedName>
        <fullName evidence="6">ATP-dependent helicase</fullName>
    </submittedName>
</protein>
<dbReference type="SUPFAM" id="SSF52540">
    <property type="entry name" value="P-loop containing nucleoside triphosphate hydrolases"/>
    <property type="match status" value="1"/>
</dbReference>
<gene>
    <name evidence="6" type="ORF">ENL71_02305</name>
</gene>
<evidence type="ECO:0000256" key="2">
    <source>
        <dbReference type="ARBA" id="ARBA00022801"/>
    </source>
</evidence>
<feature type="domain" description="UvrD-like helicase C-terminal" evidence="5">
    <location>
        <begin position="254"/>
        <end position="551"/>
    </location>
</feature>
<dbReference type="GO" id="GO:0004386">
    <property type="term" value="F:helicase activity"/>
    <property type="evidence" value="ECO:0007669"/>
    <property type="project" value="UniProtKB-KW"/>
</dbReference>
<dbReference type="InterPro" id="IPR014017">
    <property type="entry name" value="DNA_helicase_UvrD-like_C"/>
</dbReference>
<evidence type="ECO:0000313" key="6">
    <source>
        <dbReference type="EMBL" id="HHS01356.1"/>
    </source>
</evidence>
<dbReference type="GO" id="GO:0016787">
    <property type="term" value="F:hydrolase activity"/>
    <property type="evidence" value="ECO:0007669"/>
    <property type="project" value="UniProtKB-KW"/>
</dbReference>
<dbReference type="GO" id="GO:0005524">
    <property type="term" value="F:ATP binding"/>
    <property type="evidence" value="ECO:0007669"/>
    <property type="project" value="UniProtKB-KW"/>
</dbReference>
<dbReference type="Gene3D" id="3.40.50.300">
    <property type="entry name" value="P-loop containing nucleotide triphosphate hydrolases"/>
    <property type="match status" value="1"/>
</dbReference>
<dbReference type="InterPro" id="IPR027417">
    <property type="entry name" value="P-loop_NTPase"/>
</dbReference>
<dbReference type="AlphaFoldDB" id="A0A7C5Z3M8"/>
<reference evidence="6" key="1">
    <citation type="journal article" date="2020" name="mSystems">
        <title>Genome- and Community-Level Interaction Insights into Carbon Utilization and Element Cycling Functions of Hydrothermarchaeota in Hydrothermal Sediment.</title>
        <authorList>
            <person name="Zhou Z."/>
            <person name="Liu Y."/>
            <person name="Xu W."/>
            <person name="Pan J."/>
            <person name="Luo Z.H."/>
            <person name="Li M."/>
        </authorList>
    </citation>
    <scope>NUCLEOTIDE SEQUENCE [LARGE SCALE GENOMIC DNA]</scope>
    <source>
        <strain evidence="6">SpSt-102</strain>
    </source>
</reference>
<dbReference type="Gene3D" id="1.10.486.10">
    <property type="entry name" value="PCRA, domain 4"/>
    <property type="match status" value="1"/>
</dbReference>
<dbReference type="Pfam" id="PF13361">
    <property type="entry name" value="UvrD_C"/>
    <property type="match status" value="1"/>
</dbReference>
<sequence>MKRVYLLQKLNLSLLDDAQHDAQPNELIVLPRRFVINKLKERLVEKNRVLFDTDIFTFDDLITPAKNEVLKIRKIITREQEVLVVFQLLKSIFKGKTSFENVLSYEFTNQVIYLLNLMFLESKDYSQNNFELAENYSFLKELFEKYKEYLDQNNLVNFSYLQDLAIKLFEENKLEFKDYSCAKIAFFADFRHDQKRILKLIVNRITDIEVYIPFFDDIEICIETAKFLESLGFNIVSGTDKKCLFSSLDSPSCQLKVYSYPNIILEINSLVKEIKKDISERKADFDKIAVVVPSVERYKDALVQAFSEEMLPVNLTCQKSLIEFGFIKFVLELLEFLGGEFDKKNFERIVSHKFLNTENADFEILFSKIKDISILEFEQIELILEEIEFFANLYAFDDVIENLTKVQRVFNRIKRIKNEYDKLPKPFVSWLENTKKVFERLGITKHAEFVNDIEFVKAFYHLNEIFKKGQEDFKEFDSDFTFEEFLDIFKTILSQKMVDVSINILSGIDVLSIQDVVGSDYQKVYLIGLSDDILPRLNSEGFLRNMRLKEELMLDEIKDFDYIFQKDLVHFRAVLNSYDVYMSYPRYYQTETNKSPFLELEGIEEVRVLKSYMPSDDKLTYREYKFIKNADKEDDGKAYTCAQIPEITQIKDRELIEYQSCPLKFAFKKFDVDKKEREEKHFLSNLQLLFSCIQKILSSKAPQEILDFLLYNIRYTHNEPVKKLAALDIMQISLEIVERMNKYGVEEFNPQNMKDRVFVVRKMFEGVELQLFPNFIVKIDDQEICGFVKAKISSEKEIDKIWIANYIFELDKVAAIYLFEKTRFVIYEKTNASLDKLTQEILSGLKEGINKLGEIETYKKAQSVKNCFSCEYSHVCLLF</sequence>
<organism evidence="6">
    <name type="scientific">Caldicellulosiruptor owensensis</name>
    <dbReference type="NCBI Taxonomy" id="55205"/>
    <lineage>
        <taxon>Bacteria</taxon>
        <taxon>Bacillati</taxon>
        <taxon>Bacillota</taxon>
        <taxon>Bacillota incertae sedis</taxon>
        <taxon>Caldicellulosiruptorales</taxon>
        <taxon>Caldicellulosiruptoraceae</taxon>
        <taxon>Caldicellulosiruptor</taxon>
    </lineage>
</organism>
<keyword evidence="4" id="KW-0067">ATP-binding</keyword>
<evidence type="ECO:0000256" key="3">
    <source>
        <dbReference type="ARBA" id="ARBA00022806"/>
    </source>
</evidence>
<dbReference type="EMBL" id="DRUZ01000031">
    <property type="protein sequence ID" value="HHS01356.1"/>
    <property type="molecule type" value="Genomic_DNA"/>
</dbReference>
<comment type="caution">
    <text evidence="6">The sequence shown here is derived from an EMBL/GenBank/DDBJ whole genome shotgun (WGS) entry which is preliminary data.</text>
</comment>
<keyword evidence="2" id="KW-0378">Hydrolase</keyword>
<name>A0A7C5Z3M8_9FIRM</name>